<dbReference type="RefSeq" id="WP_190454092.1">
    <property type="nucleotide sequence ID" value="NZ_JAMPLM010000001.1"/>
</dbReference>
<organism evidence="2 3">
    <name type="scientific">Stenomitos frigidus AS-A4</name>
    <dbReference type="NCBI Taxonomy" id="2933935"/>
    <lineage>
        <taxon>Bacteria</taxon>
        <taxon>Bacillati</taxon>
        <taxon>Cyanobacteriota</taxon>
        <taxon>Cyanophyceae</taxon>
        <taxon>Leptolyngbyales</taxon>
        <taxon>Leptolyngbyaceae</taxon>
        <taxon>Stenomitos</taxon>
    </lineage>
</organism>
<evidence type="ECO:0008006" key="4">
    <source>
        <dbReference type="Google" id="ProtNLM"/>
    </source>
</evidence>
<name>A0ABV0KDP8_9CYAN</name>
<protein>
    <recommendedName>
        <fullName evidence="4">DUF3047 domain-containing protein</fullName>
    </recommendedName>
</protein>
<proteinExistence type="predicted"/>
<feature type="signal peptide" evidence="1">
    <location>
        <begin position="1"/>
        <end position="23"/>
    </location>
</feature>
<sequence length="190" mass="21322">MKKQVLAFGLGIGFALMGSPAEAVQPAPIDGNAKVQWSKVISDPFDGVVVYDKNFSPSDHGFVFVTSWSKGGIRATYTWYESDLVGYKTVWRTRWVEKKGKKVEESYSQQEPIYHYTRFDETPKAILFAVNGQLYTYEDGAVEPELATALASAPPGNMRIRLVWENGKTKDIEVGKGTVEAWKVVFREKT</sequence>
<evidence type="ECO:0000313" key="3">
    <source>
        <dbReference type="Proteomes" id="UP001476950"/>
    </source>
</evidence>
<keyword evidence="1" id="KW-0732">Signal</keyword>
<reference evidence="2 3" key="1">
    <citation type="submission" date="2022-04" db="EMBL/GenBank/DDBJ databases">
        <title>Positive selection, recombination, and allopatry shape intraspecific diversity of widespread and dominant cyanobacteria.</title>
        <authorList>
            <person name="Wei J."/>
            <person name="Shu W."/>
            <person name="Hu C."/>
        </authorList>
    </citation>
    <scope>NUCLEOTIDE SEQUENCE [LARGE SCALE GENOMIC DNA]</scope>
    <source>
        <strain evidence="2 3">AS-A4</strain>
    </source>
</reference>
<dbReference type="EMBL" id="JAMPLM010000001">
    <property type="protein sequence ID" value="MEP1057196.1"/>
    <property type="molecule type" value="Genomic_DNA"/>
</dbReference>
<comment type="caution">
    <text evidence="2">The sequence shown here is derived from an EMBL/GenBank/DDBJ whole genome shotgun (WGS) entry which is preliminary data.</text>
</comment>
<evidence type="ECO:0000256" key="1">
    <source>
        <dbReference type="SAM" id="SignalP"/>
    </source>
</evidence>
<dbReference type="Proteomes" id="UP001476950">
    <property type="component" value="Unassembled WGS sequence"/>
</dbReference>
<gene>
    <name evidence="2" type="ORF">NDI38_02025</name>
</gene>
<keyword evidence="3" id="KW-1185">Reference proteome</keyword>
<accession>A0ABV0KDP8</accession>
<evidence type="ECO:0000313" key="2">
    <source>
        <dbReference type="EMBL" id="MEP1057196.1"/>
    </source>
</evidence>
<feature type="chain" id="PRO_5045846171" description="DUF3047 domain-containing protein" evidence="1">
    <location>
        <begin position="24"/>
        <end position="190"/>
    </location>
</feature>